<dbReference type="Proteomes" id="UP000247810">
    <property type="component" value="Unassembled WGS sequence"/>
</dbReference>
<accession>A0A319DHU5</accession>
<proteinExistence type="predicted"/>
<sequence length="154" mass="17713">MGEIIVTYRTLLNTISMSLPRRSCFCVVSFVFRDQEDLCSRNAHDLASVLDWQANILDDGEWHVGTLVKKLMYEIKSGVGWTVFDSHLISSMTLVLSQELFVGEFSTQSLRSRHTAAWITRNWNYLYWQGGGDDFGEINMPLRVYHEGGDSRIR</sequence>
<reference evidence="1 2" key="1">
    <citation type="submission" date="2018-02" db="EMBL/GenBank/DDBJ databases">
        <title>The genomes of Aspergillus section Nigri reveals drivers in fungal speciation.</title>
        <authorList>
            <consortium name="DOE Joint Genome Institute"/>
            <person name="Vesth T.C."/>
            <person name="Nybo J."/>
            <person name="Theobald S."/>
            <person name="Brandl J."/>
            <person name="Frisvad J.C."/>
            <person name="Nielsen K.F."/>
            <person name="Lyhne E.K."/>
            <person name="Kogle M.E."/>
            <person name="Kuo A."/>
            <person name="Riley R."/>
            <person name="Clum A."/>
            <person name="Nolan M."/>
            <person name="Lipzen A."/>
            <person name="Salamov A."/>
            <person name="Henrissat B."/>
            <person name="Wiebenga A."/>
            <person name="De vries R.P."/>
            <person name="Grigoriev I.V."/>
            <person name="Mortensen U.H."/>
            <person name="Andersen M.R."/>
            <person name="Baker S.E."/>
        </authorList>
    </citation>
    <scope>NUCLEOTIDE SEQUENCE [LARGE SCALE GENOMIC DNA]</scope>
    <source>
        <strain evidence="1 2">CBS 707.79</strain>
    </source>
</reference>
<dbReference type="AlphaFoldDB" id="A0A319DHU5"/>
<dbReference type="EMBL" id="KZ825829">
    <property type="protein sequence ID" value="PYH97086.1"/>
    <property type="molecule type" value="Genomic_DNA"/>
</dbReference>
<evidence type="ECO:0000313" key="2">
    <source>
        <dbReference type="Proteomes" id="UP000247810"/>
    </source>
</evidence>
<organism evidence="1 2">
    <name type="scientific">Aspergillus ellipticus CBS 707.79</name>
    <dbReference type="NCBI Taxonomy" id="1448320"/>
    <lineage>
        <taxon>Eukaryota</taxon>
        <taxon>Fungi</taxon>
        <taxon>Dikarya</taxon>
        <taxon>Ascomycota</taxon>
        <taxon>Pezizomycotina</taxon>
        <taxon>Eurotiomycetes</taxon>
        <taxon>Eurotiomycetidae</taxon>
        <taxon>Eurotiales</taxon>
        <taxon>Aspergillaceae</taxon>
        <taxon>Aspergillus</taxon>
        <taxon>Aspergillus subgen. Circumdati</taxon>
    </lineage>
</organism>
<name>A0A319DHU5_9EURO</name>
<dbReference type="VEuPathDB" id="FungiDB:BO71DRAFT_427471"/>
<evidence type="ECO:0000313" key="1">
    <source>
        <dbReference type="EMBL" id="PYH97086.1"/>
    </source>
</evidence>
<keyword evidence="2" id="KW-1185">Reference proteome</keyword>
<protein>
    <submittedName>
        <fullName evidence="1">Uncharacterized protein</fullName>
    </submittedName>
</protein>
<gene>
    <name evidence="1" type="ORF">BO71DRAFT_427471</name>
</gene>